<organism evidence="2 3">
    <name type="scientific">Colletotrichum sojae</name>
    <dbReference type="NCBI Taxonomy" id="2175907"/>
    <lineage>
        <taxon>Eukaryota</taxon>
        <taxon>Fungi</taxon>
        <taxon>Dikarya</taxon>
        <taxon>Ascomycota</taxon>
        <taxon>Pezizomycotina</taxon>
        <taxon>Sordariomycetes</taxon>
        <taxon>Hypocreomycetidae</taxon>
        <taxon>Glomerellales</taxon>
        <taxon>Glomerellaceae</taxon>
        <taxon>Colletotrichum</taxon>
        <taxon>Colletotrichum orchidearum species complex</taxon>
    </lineage>
</organism>
<dbReference type="AlphaFoldDB" id="A0A8H6JUN9"/>
<feature type="compositionally biased region" description="Polar residues" evidence="1">
    <location>
        <begin position="72"/>
        <end position="81"/>
    </location>
</feature>
<keyword evidence="3" id="KW-1185">Reference proteome</keyword>
<dbReference type="Proteomes" id="UP000652219">
    <property type="component" value="Unassembled WGS sequence"/>
</dbReference>
<accession>A0A8H6JUN9</accession>
<comment type="caution">
    <text evidence="2">The sequence shown here is derived from an EMBL/GenBank/DDBJ whole genome shotgun (WGS) entry which is preliminary data.</text>
</comment>
<reference evidence="2 3" key="1">
    <citation type="journal article" date="2020" name="Phytopathology">
        <title>Genome Sequence Resources of Colletotrichum truncatum, C. plurivorum, C. musicola, and C. sojae: Four Species Pathogenic to Soybean (Glycine max).</title>
        <authorList>
            <person name="Rogerio F."/>
            <person name="Boufleur T.R."/>
            <person name="Ciampi-Guillardi M."/>
            <person name="Sukno S.A."/>
            <person name="Thon M.R."/>
            <person name="Massola Junior N.S."/>
            <person name="Baroncelli R."/>
        </authorList>
    </citation>
    <scope>NUCLEOTIDE SEQUENCE [LARGE SCALE GENOMIC DNA]</scope>
    <source>
        <strain evidence="2 3">LFN0009</strain>
    </source>
</reference>
<sequence length="150" mass="16836">MEGAGPKMDPPSTRPPRGAEWEFSRWLHVTPPNLHHTRHTHRSNHPFILRHPSINPSEPLLRGRSRHHETQAPHTNGTTQRWRPGRLPRPCSGTTYEVFSAAAARHNLPFHAVPERANLMGGRVTGQGLVSGVRARDTQNGRSVLGSRHF</sequence>
<gene>
    <name evidence="2" type="ORF">CSOJ01_01520</name>
</gene>
<evidence type="ECO:0000313" key="2">
    <source>
        <dbReference type="EMBL" id="KAF6819135.1"/>
    </source>
</evidence>
<evidence type="ECO:0000313" key="3">
    <source>
        <dbReference type="Proteomes" id="UP000652219"/>
    </source>
</evidence>
<protein>
    <submittedName>
        <fullName evidence="2">Uncharacterized protein</fullName>
    </submittedName>
</protein>
<dbReference type="EMBL" id="WIGN01000011">
    <property type="protein sequence ID" value="KAF6819135.1"/>
    <property type="molecule type" value="Genomic_DNA"/>
</dbReference>
<name>A0A8H6JUN9_9PEZI</name>
<feature type="region of interest" description="Disordered" evidence="1">
    <location>
        <begin position="63"/>
        <end position="88"/>
    </location>
</feature>
<proteinExistence type="predicted"/>
<evidence type="ECO:0000256" key="1">
    <source>
        <dbReference type="SAM" id="MobiDB-lite"/>
    </source>
</evidence>